<evidence type="ECO:0000313" key="3">
    <source>
        <dbReference type="Proteomes" id="UP000197097"/>
    </source>
</evidence>
<dbReference type="AlphaFoldDB" id="A0A246K5Z9"/>
<name>A0A246K5Z9_9SPHN</name>
<keyword evidence="1" id="KW-0732">Signal</keyword>
<keyword evidence="3" id="KW-1185">Reference proteome</keyword>
<dbReference type="EMBL" id="NISJ01000001">
    <property type="protein sequence ID" value="OWR01436.1"/>
    <property type="molecule type" value="Genomic_DNA"/>
</dbReference>
<accession>A0A246K5Z9</accession>
<organism evidence="2 3">
    <name type="scientific">Sphingopyxis witflariensis</name>
    <dbReference type="NCBI Taxonomy" id="173675"/>
    <lineage>
        <taxon>Bacteria</taxon>
        <taxon>Pseudomonadati</taxon>
        <taxon>Pseudomonadota</taxon>
        <taxon>Alphaproteobacteria</taxon>
        <taxon>Sphingomonadales</taxon>
        <taxon>Sphingomonadaceae</taxon>
        <taxon>Sphingopyxis</taxon>
    </lineage>
</organism>
<sequence>MKELPNMRLFTVAILSVAALGTGVSATKPAPTPAPFNGAWMICEDYQGSRICDYNLLAQRGDRVCGIQSYFATNSEYRQRFVATAKANVARIDKICGDPGSETDTYCAGEAPSGAEKVGWGTSDETLLVCGGRLHGASDGDAPSCAKVNPQAGLPKVRSLGDQAPEAAERAWLASCVGGAE</sequence>
<gene>
    <name evidence="2" type="ORF">CDQ91_03315</name>
</gene>
<evidence type="ECO:0000313" key="2">
    <source>
        <dbReference type="EMBL" id="OWR01436.1"/>
    </source>
</evidence>
<proteinExistence type="predicted"/>
<protein>
    <submittedName>
        <fullName evidence="2">Uncharacterized protein</fullName>
    </submittedName>
</protein>
<feature type="signal peptide" evidence="1">
    <location>
        <begin position="1"/>
        <end position="26"/>
    </location>
</feature>
<reference evidence="2 3" key="1">
    <citation type="journal article" date="2002" name="Int. J. Syst. Evol. Microbiol.">
        <title>Sphingopyxis witflariensis sp. nov., isolated from activated sludge.</title>
        <authorList>
            <person name="Kampfer P."/>
            <person name="Witzenberger R."/>
            <person name="Denner E.B."/>
            <person name="Busse H.J."/>
            <person name="Neef A."/>
        </authorList>
    </citation>
    <scope>NUCLEOTIDE SEQUENCE [LARGE SCALE GENOMIC DNA]</scope>
    <source>
        <strain evidence="2 3">DSM 14551</strain>
    </source>
</reference>
<comment type="caution">
    <text evidence="2">The sequence shown here is derived from an EMBL/GenBank/DDBJ whole genome shotgun (WGS) entry which is preliminary data.</text>
</comment>
<feature type="chain" id="PRO_5013303931" evidence="1">
    <location>
        <begin position="27"/>
        <end position="181"/>
    </location>
</feature>
<dbReference type="Proteomes" id="UP000197097">
    <property type="component" value="Unassembled WGS sequence"/>
</dbReference>
<evidence type="ECO:0000256" key="1">
    <source>
        <dbReference type="SAM" id="SignalP"/>
    </source>
</evidence>